<sequence length="237" mass="24861">MFIKADFFARCGRIGLMASGITLAAALLGACTLVQAPSSAKPSTPEKPALPAPAASSSAAAAASNATPSSAPSAGTAPASDNTPVTRVLAYADRVRSLSSAELNQEVARLGNAYIPANQLQLALALAQLRQTPELIRAQELLTRLLANTDAEAQALHPLARLLAARYGEQRRLEDQLDKQNQQTREVQRRLDQTNERLEALKAIERSLTSRSPSPASPASAAASAPASRNRTPVPAP</sequence>
<feature type="region of interest" description="Disordered" evidence="1">
    <location>
        <begin position="174"/>
        <end position="193"/>
    </location>
</feature>
<reference evidence="3" key="1">
    <citation type="submission" date="2024-05" db="EMBL/GenBank/DDBJ databases">
        <authorList>
            <person name="Bunk B."/>
            <person name="Swiderski J."/>
            <person name="Sproer C."/>
            <person name="Thiel V."/>
        </authorList>
    </citation>
    <scope>NUCLEOTIDE SEQUENCE</scope>
    <source>
        <strain evidence="3">DSM 17735</strain>
    </source>
</reference>
<dbReference type="AlphaFoldDB" id="A0AAU7LTP6"/>
<accession>A0AAU7LTP6</accession>
<protein>
    <recommendedName>
        <fullName evidence="4">Lipoprotein</fullName>
    </recommendedName>
</protein>
<dbReference type="EMBL" id="CP157675">
    <property type="protein sequence ID" value="XBP71024.1"/>
    <property type="molecule type" value="Genomic_DNA"/>
</dbReference>
<name>A0AAU7LTP6_9BURK</name>
<feature type="signal peptide" evidence="2">
    <location>
        <begin position="1"/>
        <end position="36"/>
    </location>
</feature>
<feature type="compositionally biased region" description="Low complexity" evidence="1">
    <location>
        <begin position="210"/>
        <end position="229"/>
    </location>
</feature>
<evidence type="ECO:0000313" key="3">
    <source>
        <dbReference type="EMBL" id="XBP71024.1"/>
    </source>
</evidence>
<dbReference type="RefSeq" id="WP_349280339.1">
    <property type="nucleotide sequence ID" value="NZ_CBCSCU010000012.1"/>
</dbReference>
<feature type="chain" id="PRO_5043470523" description="Lipoprotein" evidence="2">
    <location>
        <begin position="37"/>
        <end position="237"/>
    </location>
</feature>
<evidence type="ECO:0000256" key="1">
    <source>
        <dbReference type="SAM" id="MobiDB-lite"/>
    </source>
</evidence>
<evidence type="ECO:0000256" key="2">
    <source>
        <dbReference type="SAM" id="SignalP"/>
    </source>
</evidence>
<evidence type="ECO:0008006" key="4">
    <source>
        <dbReference type="Google" id="ProtNLM"/>
    </source>
</evidence>
<feature type="compositionally biased region" description="Low complexity" evidence="1">
    <location>
        <begin position="61"/>
        <end position="80"/>
    </location>
</feature>
<feature type="region of interest" description="Disordered" evidence="1">
    <location>
        <begin position="61"/>
        <end position="82"/>
    </location>
</feature>
<gene>
    <name evidence="3" type="ORF">ABLV49_04225</name>
</gene>
<organism evidence="3">
    <name type="scientific">Polaromonas hydrogenivorans</name>
    <dbReference type="NCBI Taxonomy" id="335476"/>
    <lineage>
        <taxon>Bacteria</taxon>
        <taxon>Pseudomonadati</taxon>
        <taxon>Pseudomonadota</taxon>
        <taxon>Betaproteobacteria</taxon>
        <taxon>Burkholderiales</taxon>
        <taxon>Comamonadaceae</taxon>
        <taxon>Polaromonas</taxon>
    </lineage>
</organism>
<proteinExistence type="predicted"/>
<dbReference type="PROSITE" id="PS51257">
    <property type="entry name" value="PROKAR_LIPOPROTEIN"/>
    <property type="match status" value="1"/>
</dbReference>
<keyword evidence="2" id="KW-0732">Signal</keyword>
<feature type="region of interest" description="Disordered" evidence="1">
    <location>
        <begin position="204"/>
        <end position="237"/>
    </location>
</feature>